<dbReference type="InterPro" id="IPR051533">
    <property type="entry name" value="WaaL-like"/>
</dbReference>
<name>A0A7I7QS18_9MYCO</name>
<evidence type="ECO:0000313" key="7">
    <source>
        <dbReference type="EMBL" id="BBY28616.1"/>
    </source>
</evidence>
<dbReference type="PANTHER" id="PTHR37422">
    <property type="entry name" value="TEICHURONIC ACID BIOSYNTHESIS PROTEIN TUAE"/>
    <property type="match status" value="1"/>
</dbReference>
<dbReference type="Pfam" id="PF04932">
    <property type="entry name" value="Wzy_C"/>
    <property type="match status" value="1"/>
</dbReference>
<feature type="transmembrane region" description="Helical" evidence="5">
    <location>
        <begin position="225"/>
        <end position="256"/>
    </location>
</feature>
<evidence type="ECO:0000256" key="1">
    <source>
        <dbReference type="ARBA" id="ARBA00004141"/>
    </source>
</evidence>
<feature type="transmembrane region" description="Helical" evidence="5">
    <location>
        <begin position="339"/>
        <end position="361"/>
    </location>
</feature>
<evidence type="ECO:0000313" key="8">
    <source>
        <dbReference type="Proteomes" id="UP000467193"/>
    </source>
</evidence>
<keyword evidence="4 5" id="KW-0472">Membrane</keyword>
<gene>
    <name evidence="7" type="ORF">MSEDJ_27120</name>
</gene>
<dbReference type="RefSeq" id="WP_163797500.1">
    <property type="nucleotide sequence ID" value="NZ_AP022588.1"/>
</dbReference>
<dbReference type="AlphaFoldDB" id="A0A7I7QS18"/>
<keyword evidence="3 5" id="KW-1133">Transmembrane helix</keyword>
<feature type="transmembrane region" description="Helical" evidence="5">
    <location>
        <begin position="80"/>
        <end position="102"/>
    </location>
</feature>
<feature type="transmembrane region" description="Helical" evidence="5">
    <location>
        <begin position="263"/>
        <end position="286"/>
    </location>
</feature>
<reference evidence="7 8" key="1">
    <citation type="journal article" date="2019" name="Emerg. Microbes Infect.">
        <title>Comprehensive subspecies identification of 175 nontuberculous mycobacteria species based on 7547 genomic profiles.</title>
        <authorList>
            <person name="Matsumoto Y."/>
            <person name="Kinjo T."/>
            <person name="Motooka D."/>
            <person name="Nabeya D."/>
            <person name="Jung N."/>
            <person name="Uechi K."/>
            <person name="Horii T."/>
            <person name="Iida T."/>
            <person name="Fujita J."/>
            <person name="Nakamura S."/>
        </authorList>
    </citation>
    <scope>NUCLEOTIDE SEQUENCE [LARGE SCALE GENOMIC DNA]</scope>
    <source>
        <strain evidence="7 8">JCM 17899</strain>
    </source>
</reference>
<dbReference type="GO" id="GO:0016020">
    <property type="term" value="C:membrane"/>
    <property type="evidence" value="ECO:0007669"/>
    <property type="project" value="UniProtKB-SubCell"/>
</dbReference>
<feature type="transmembrane region" description="Helical" evidence="5">
    <location>
        <begin position="123"/>
        <end position="144"/>
    </location>
</feature>
<dbReference type="KEGG" id="msei:MSEDJ_27120"/>
<comment type="subcellular location">
    <subcellularLocation>
        <location evidence="1">Membrane</location>
        <topology evidence="1">Multi-pass membrane protein</topology>
    </subcellularLocation>
</comment>
<feature type="domain" description="O-antigen ligase-related" evidence="6">
    <location>
        <begin position="225"/>
        <end position="354"/>
    </location>
</feature>
<dbReference type="EMBL" id="AP022588">
    <property type="protein sequence ID" value="BBY28616.1"/>
    <property type="molecule type" value="Genomic_DNA"/>
</dbReference>
<evidence type="ECO:0000256" key="5">
    <source>
        <dbReference type="SAM" id="Phobius"/>
    </source>
</evidence>
<dbReference type="InterPro" id="IPR007016">
    <property type="entry name" value="O-antigen_ligase-rel_domated"/>
</dbReference>
<feature type="transmembrane region" description="Helical" evidence="5">
    <location>
        <begin position="373"/>
        <end position="390"/>
    </location>
</feature>
<evidence type="ECO:0000259" key="6">
    <source>
        <dbReference type="Pfam" id="PF04932"/>
    </source>
</evidence>
<keyword evidence="8" id="KW-1185">Reference proteome</keyword>
<proteinExistence type="predicted"/>
<keyword evidence="2 5" id="KW-0812">Transmembrane</keyword>
<feature type="transmembrane region" description="Helical" evidence="5">
    <location>
        <begin position="194"/>
        <end position="213"/>
    </location>
</feature>
<dbReference type="Proteomes" id="UP000467193">
    <property type="component" value="Chromosome"/>
</dbReference>
<sequence length="435" mass="46362">MTSEPLTTLRPLPGDVVGAVRLPAWVPKAAIASFLVASFTATWGGFMIAGLQLADMFLVMSLGVIGVLVVFGDLRFRIPWWLFAPVVALLACLLALSVVPIPDAVFGARYQPPFITPDSLVKALYWIIALVAVPLAAVACSALDARVVTWILACFLAGVCVSAMVALTDLTALTHIAQSIGYDSNNRRQPGLTVHPNSLGITCVIAAPFAVHFMNQARHHWLPTIALVILFGGALATGSRGTQAVLPLAVLAAILVSPHKKRVLGLLAGIAVAGILGGFFILQQLVLGFLGELLRFGGTNVNTGGDTERRMVTLQALEDISRYPFFGIGIEHIVEAHNIYLQILSAGGLVLAAGMFTYWFCALFSCWRAGRHGVAVAPFLVISIVAWLAIGAIENQLTDRLLYYTVGCAAALAAAHVSERVKRPRIRASRTGPTR</sequence>
<accession>A0A7I7QS18</accession>
<feature type="transmembrane region" description="Helical" evidence="5">
    <location>
        <begin position="402"/>
        <end position="418"/>
    </location>
</feature>
<evidence type="ECO:0000256" key="3">
    <source>
        <dbReference type="ARBA" id="ARBA00022989"/>
    </source>
</evidence>
<dbReference type="PANTHER" id="PTHR37422:SF13">
    <property type="entry name" value="LIPOPOLYSACCHARIDE BIOSYNTHESIS PROTEIN PA4999-RELATED"/>
    <property type="match status" value="1"/>
</dbReference>
<organism evidence="7 8">
    <name type="scientific">Mycolicibacterium sediminis</name>
    <dbReference type="NCBI Taxonomy" id="1286180"/>
    <lineage>
        <taxon>Bacteria</taxon>
        <taxon>Bacillati</taxon>
        <taxon>Actinomycetota</taxon>
        <taxon>Actinomycetes</taxon>
        <taxon>Mycobacteriales</taxon>
        <taxon>Mycobacteriaceae</taxon>
        <taxon>Mycolicibacterium</taxon>
    </lineage>
</organism>
<protein>
    <recommendedName>
        <fullName evidence="6">O-antigen ligase-related domain-containing protein</fullName>
    </recommendedName>
</protein>
<feature type="transmembrane region" description="Helical" evidence="5">
    <location>
        <begin position="150"/>
        <end position="173"/>
    </location>
</feature>
<evidence type="ECO:0000256" key="2">
    <source>
        <dbReference type="ARBA" id="ARBA00022692"/>
    </source>
</evidence>
<feature type="transmembrane region" description="Helical" evidence="5">
    <location>
        <begin position="56"/>
        <end position="74"/>
    </location>
</feature>
<feature type="transmembrane region" description="Helical" evidence="5">
    <location>
        <begin position="29"/>
        <end position="49"/>
    </location>
</feature>
<evidence type="ECO:0000256" key="4">
    <source>
        <dbReference type="ARBA" id="ARBA00023136"/>
    </source>
</evidence>